<feature type="compositionally biased region" description="Polar residues" evidence="3">
    <location>
        <begin position="1"/>
        <end position="18"/>
    </location>
</feature>
<dbReference type="Proteomes" id="UP000054477">
    <property type="component" value="Unassembled WGS sequence"/>
</dbReference>
<evidence type="ECO:0000256" key="2">
    <source>
        <dbReference type="ARBA" id="ARBA00023242"/>
    </source>
</evidence>
<gene>
    <name evidence="5" type="ORF">K443DRAFT_661511</name>
</gene>
<dbReference type="OrthoDB" id="3364175at2759"/>
<feature type="region of interest" description="Disordered" evidence="3">
    <location>
        <begin position="1"/>
        <end position="43"/>
    </location>
</feature>
<evidence type="ECO:0000313" key="5">
    <source>
        <dbReference type="EMBL" id="KIK08522.1"/>
    </source>
</evidence>
<dbReference type="GO" id="GO:0005634">
    <property type="term" value="C:nucleus"/>
    <property type="evidence" value="ECO:0007669"/>
    <property type="project" value="UniProtKB-SubCell"/>
</dbReference>
<evidence type="ECO:0000313" key="6">
    <source>
        <dbReference type="Proteomes" id="UP000054477"/>
    </source>
</evidence>
<dbReference type="EMBL" id="KN838542">
    <property type="protein sequence ID" value="KIK08522.1"/>
    <property type="molecule type" value="Genomic_DNA"/>
</dbReference>
<dbReference type="GO" id="GO:0006351">
    <property type="term" value="P:DNA-templated transcription"/>
    <property type="evidence" value="ECO:0007669"/>
    <property type="project" value="InterPro"/>
</dbReference>
<dbReference type="GO" id="GO:0008270">
    <property type="term" value="F:zinc ion binding"/>
    <property type="evidence" value="ECO:0007669"/>
    <property type="project" value="InterPro"/>
</dbReference>
<dbReference type="CDD" id="cd12148">
    <property type="entry name" value="fungal_TF_MHR"/>
    <property type="match status" value="1"/>
</dbReference>
<accession>A0A0C9YDS2</accession>
<dbReference type="AlphaFoldDB" id="A0A0C9YDS2"/>
<dbReference type="STRING" id="1095629.A0A0C9YDS2"/>
<comment type="subcellular location">
    <subcellularLocation>
        <location evidence="1">Nucleus</location>
    </subcellularLocation>
</comment>
<reference evidence="5 6" key="1">
    <citation type="submission" date="2014-04" db="EMBL/GenBank/DDBJ databases">
        <authorList>
            <consortium name="DOE Joint Genome Institute"/>
            <person name="Kuo A."/>
            <person name="Kohler A."/>
            <person name="Nagy L.G."/>
            <person name="Floudas D."/>
            <person name="Copeland A."/>
            <person name="Barry K.W."/>
            <person name="Cichocki N."/>
            <person name="Veneault-Fourrey C."/>
            <person name="LaButti K."/>
            <person name="Lindquist E.A."/>
            <person name="Lipzen A."/>
            <person name="Lundell T."/>
            <person name="Morin E."/>
            <person name="Murat C."/>
            <person name="Sun H."/>
            <person name="Tunlid A."/>
            <person name="Henrissat B."/>
            <person name="Grigoriev I.V."/>
            <person name="Hibbett D.S."/>
            <person name="Martin F."/>
            <person name="Nordberg H.P."/>
            <person name="Cantor M.N."/>
            <person name="Hua S.X."/>
        </authorList>
    </citation>
    <scope>NUCLEOTIDE SEQUENCE [LARGE SCALE GENOMIC DNA]</scope>
    <source>
        <strain evidence="5 6">LaAM-08-1</strain>
    </source>
</reference>
<proteinExistence type="predicted"/>
<dbReference type="GO" id="GO:0003677">
    <property type="term" value="F:DNA binding"/>
    <property type="evidence" value="ECO:0007669"/>
    <property type="project" value="InterPro"/>
</dbReference>
<keyword evidence="2" id="KW-0539">Nucleus</keyword>
<evidence type="ECO:0000259" key="4">
    <source>
        <dbReference type="Pfam" id="PF04082"/>
    </source>
</evidence>
<dbReference type="InterPro" id="IPR050613">
    <property type="entry name" value="Sec_Metabolite_Reg"/>
</dbReference>
<protein>
    <recommendedName>
        <fullName evidence="4">Xylanolytic transcriptional activator regulatory domain-containing protein</fullName>
    </recommendedName>
</protein>
<dbReference type="InterPro" id="IPR007219">
    <property type="entry name" value="XnlR_reg_dom"/>
</dbReference>
<dbReference type="HOGENOM" id="CLU_482370_0_0_1"/>
<organism evidence="5 6">
    <name type="scientific">Laccaria amethystina LaAM-08-1</name>
    <dbReference type="NCBI Taxonomy" id="1095629"/>
    <lineage>
        <taxon>Eukaryota</taxon>
        <taxon>Fungi</taxon>
        <taxon>Dikarya</taxon>
        <taxon>Basidiomycota</taxon>
        <taxon>Agaricomycotina</taxon>
        <taxon>Agaricomycetes</taxon>
        <taxon>Agaricomycetidae</taxon>
        <taxon>Agaricales</taxon>
        <taxon>Agaricineae</taxon>
        <taxon>Hydnangiaceae</taxon>
        <taxon>Laccaria</taxon>
    </lineage>
</organism>
<feature type="domain" description="Xylanolytic transcriptional activator regulatory" evidence="4">
    <location>
        <begin position="85"/>
        <end position="221"/>
    </location>
</feature>
<dbReference type="Pfam" id="PF04082">
    <property type="entry name" value="Fungal_trans"/>
    <property type="match status" value="1"/>
</dbReference>
<keyword evidence="6" id="KW-1185">Reference proteome</keyword>
<evidence type="ECO:0000256" key="1">
    <source>
        <dbReference type="ARBA" id="ARBA00004123"/>
    </source>
</evidence>
<reference evidence="6" key="2">
    <citation type="submission" date="2015-01" db="EMBL/GenBank/DDBJ databases">
        <title>Evolutionary Origins and Diversification of the Mycorrhizal Mutualists.</title>
        <authorList>
            <consortium name="DOE Joint Genome Institute"/>
            <consortium name="Mycorrhizal Genomics Consortium"/>
            <person name="Kohler A."/>
            <person name="Kuo A."/>
            <person name="Nagy L.G."/>
            <person name="Floudas D."/>
            <person name="Copeland A."/>
            <person name="Barry K.W."/>
            <person name="Cichocki N."/>
            <person name="Veneault-Fourrey C."/>
            <person name="LaButti K."/>
            <person name="Lindquist E.A."/>
            <person name="Lipzen A."/>
            <person name="Lundell T."/>
            <person name="Morin E."/>
            <person name="Murat C."/>
            <person name="Riley R."/>
            <person name="Ohm R."/>
            <person name="Sun H."/>
            <person name="Tunlid A."/>
            <person name="Henrissat B."/>
            <person name="Grigoriev I.V."/>
            <person name="Hibbett D.S."/>
            <person name="Martin F."/>
        </authorList>
    </citation>
    <scope>NUCLEOTIDE SEQUENCE [LARGE SCALE GENOMIC DNA]</scope>
    <source>
        <strain evidence="6">LaAM-08-1</strain>
    </source>
</reference>
<dbReference type="PANTHER" id="PTHR31001">
    <property type="entry name" value="UNCHARACTERIZED TRANSCRIPTIONAL REGULATORY PROTEIN"/>
    <property type="match status" value="1"/>
</dbReference>
<evidence type="ECO:0000256" key="3">
    <source>
        <dbReference type="SAM" id="MobiDB-lite"/>
    </source>
</evidence>
<sequence length="537" mass="59781">MNTSGQPIDFDNTSTCQTAEAPAPDQVSQQNSPKLPLPLTSHEPVLSSRDQQGLADLQNHFPNHTITSRLLAHFFEQSTVPWLWDVIDKPMFDNCYHTFSTGHCAPSMDFIALLAMVCAISLQFLPETPANSTLFMDYQHGRGVLKGRMYGFSCSILLHNPAPIPSLERIQALMLLSLFQLNEGNVSGSCNSSAAAIRLAQSLRMNRCATGLSKAEADIHQRHCDVEIPIVYLAALSPRLHPDTEESFSTEPTFHALQNHWARLLGDVWGRCLFRCASSYQFILDIECRIESFESNIPPSMRSTSISSNDMYSLVQSHVLAVQPHHLRILLLRPSLLRIFSINRQPVTEPTEAFHQCAAQICVSSCKRLLAFYYTRRNDFNSCVHHWANSISKLFDVSLSLAIASLVPPGQFGGDDDLDTWLSMAHSLLCWMSGSSTLASSAARCVEVMQNYARLSSHSSNNASQPLDIGNWYNKATHTITEDADSVAGLLSERAKGQEWLSSEVDPVYEVQFPGFQVFCDGKTSMLENFMKRHCSG</sequence>
<name>A0A0C9YDS2_9AGAR</name>